<feature type="compositionally biased region" description="Basic and acidic residues" evidence="1">
    <location>
        <begin position="404"/>
        <end position="414"/>
    </location>
</feature>
<evidence type="ECO:0008006" key="4">
    <source>
        <dbReference type="Google" id="ProtNLM"/>
    </source>
</evidence>
<protein>
    <recommendedName>
        <fullName evidence="4">Relaxase</fullName>
    </recommendedName>
</protein>
<evidence type="ECO:0000256" key="1">
    <source>
        <dbReference type="SAM" id="MobiDB-lite"/>
    </source>
</evidence>
<dbReference type="Proteomes" id="UP001557465">
    <property type="component" value="Unassembled WGS sequence"/>
</dbReference>
<keyword evidence="3" id="KW-1185">Reference proteome</keyword>
<comment type="caution">
    <text evidence="2">The sequence shown here is derived from an EMBL/GenBank/DDBJ whole genome shotgun (WGS) entry which is preliminary data.</text>
</comment>
<dbReference type="RefSeq" id="WP_368393023.1">
    <property type="nucleotide sequence ID" value="NZ_JBFRYC010000017.1"/>
</dbReference>
<gene>
    <name evidence="2" type="ORF">AB4874_17990</name>
</gene>
<feature type="compositionally biased region" description="Basic and acidic residues" evidence="1">
    <location>
        <begin position="421"/>
        <end position="455"/>
    </location>
</feature>
<evidence type="ECO:0000313" key="2">
    <source>
        <dbReference type="EMBL" id="MEX1663491.1"/>
    </source>
</evidence>
<dbReference type="EMBL" id="JBFRYC010000017">
    <property type="protein sequence ID" value="MEX1663491.1"/>
    <property type="molecule type" value="Genomic_DNA"/>
</dbReference>
<evidence type="ECO:0000313" key="3">
    <source>
        <dbReference type="Proteomes" id="UP001557465"/>
    </source>
</evidence>
<name>A0ABV3TPP6_9RHOB</name>
<proteinExistence type="predicted"/>
<feature type="compositionally biased region" description="Polar residues" evidence="1">
    <location>
        <begin position="456"/>
        <end position="470"/>
    </location>
</feature>
<organism evidence="2 3">
    <name type="scientific">Thioclava arctica</name>
    <dbReference type="NCBI Taxonomy" id="3238301"/>
    <lineage>
        <taxon>Bacteria</taxon>
        <taxon>Pseudomonadati</taxon>
        <taxon>Pseudomonadota</taxon>
        <taxon>Alphaproteobacteria</taxon>
        <taxon>Rhodobacterales</taxon>
        <taxon>Paracoccaceae</taxon>
        <taxon>Thioclava</taxon>
    </lineage>
</organism>
<feature type="region of interest" description="Disordered" evidence="1">
    <location>
        <begin position="394"/>
        <end position="490"/>
    </location>
</feature>
<accession>A0ABV3TPP6</accession>
<sequence length="539" mass="59836">MRDYRAMINYFIDPEVPKRLNGRVIQLHRDPAPEALRGKPEFTIGALDALSQKHRLSALTMTFTEEDICVAEFNAGDAELRETVQRICDLCIAVAYPGVPAKSLPPVFITTHTHTGRLELNFALPRFVLTPEGAVRAHNPRPPVAGIQDYWRSFVDVVNRRFGFSDPGAHSRVQFVRLPDRVVKEAAEAARTGRETRYQPLLDFVVLVQDRAFEPIAQKGGLNRQSLLARLLPDLPKFDLQLAKTTPGGTTFLFGEGKTVQSIVIRGPLMSDAFIDIGGRLLTREADRAVVLQAAPDMLARHWRRKVDYAHARYDFPKPESFGALDRILAPVPRPRRKRILPRGRGLQAMADAVRTLLEDVILPALSAHFAAARISTLPISLFSETRKKLEALNARYAKPSPRPQRERNQRADRGQSSIDSPDRAATRVAGNREREGGERSARPDDCRVQVDRNANEPSSGTSVELNNRTQVRERAGASPASSDREPDGASLRTFETLSLSKLDAMIEAGLARFGVACMSASPEVVDDEEPEPDAPYPD</sequence>
<reference evidence="2 3" key="1">
    <citation type="journal article" date="2011" name="Int. J. Syst. Evol. Microbiol.">
        <title>Zhongshania antarctica gen. nov., sp. nov. and Zhongshania guokunii sp. nov., gammaproteobacteria respectively isolated from coastal attached (fast) ice and surface seawater of the Antarctic.</title>
        <authorList>
            <person name="Li H.J."/>
            <person name="Zhang X.Y."/>
            <person name="Chen C.X."/>
            <person name="Zhang Y.J."/>
            <person name="Gao Z.M."/>
            <person name="Yu Y."/>
            <person name="Chen X.L."/>
            <person name="Chen B."/>
            <person name="Zhang Y.Z."/>
        </authorList>
    </citation>
    <scope>NUCLEOTIDE SEQUENCE [LARGE SCALE GENOMIC DNA]</scope>
    <source>
        <strain evidence="2 3">15-R06ZXC-3</strain>
    </source>
</reference>